<dbReference type="Proteomes" id="UP000199705">
    <property type="component" value="Unassembled WGS sequence"/>
</dbReference>
<gene>
    <name evidence="1" type="ORF">SAMN05192573_11556</name>
</gene>
<dbReference type="STRING" id="551996.SAMN05192573_11556"/>
<keyword evidence="2" id="KW-1185">Reference proteome</keyword>
<reference evidence="2" key="1">
    <citation type="submission" date="2016-10" db="EMBL/GenBank/DDBJ databases">
        <authorList>
            <person name="Varghese N."/>
            <person name="Submissions S."/>
        </authorList>
    </citation>
    <scope>NUCLEOTIDE SEQUENCE [LARGE SCALE GENOMIC DNA]</scope>
    <source>
        <strain evidence="2">Gh-67</strain>
    </source>
</reference>
<proteinExistence type="predicted"/>
<evidence type="ECO:0000313" key="1">
    <source>
        <dbReference type="EMBL" id="SDI02231.1"/>
    </source>
</evidence>
<dbReference type="GeneID" id="91140415"/>
<dbReference type="RefSeq" id="WP_090531057.1">
    <property type="nucleotide sequence ID" value="NZ_CP071878.2"/>
</dbReference>
<accession>A0A1G8H6S5</accession>
<sequence length="63" mass="6947">MGHHKEEKENFDYIYYLVGLISGLFVGGIIEKGFTWIFVGGVLGLLTAAAYIAVLVRGRNEEA</sequence>
<protein>
    <submittedName>
        <fullName evidence="1">Uncharacterized protein</fullName>
    </submittedName>
</protein>
<dbReference type="AlphaFoldDB" id="A0A1G8H6S5"/>
<dbReference type="EMBL" id="FNCG01000015">
    <property type="protein sequence ID" value="SDI02231.1"/>
    <property type="molecule type" value="Genomic_DNA"/>
</dbReference>
<organism evidence="1 2">
    <name type="scientific">Mucilaginibacter gossypii</name>
    <dbReference type="NCBI Taxonomy" id="551996"/>
    <lineage>
        <taxon>Bacteria</taxon>
        <taxon>Pseudomonadati</taxon>
        <taxon>Bacteroidota</taxon>
        <taxon>Sphingobacteriia</taxon>
        <taxon>Sphingobacteriales</taxon>
        <taxon>Sphingobacteriaceae</taxon>
        <taxon>Mucilaginibacter</taxon>
    </lineage>
</organism>
<name>A0A1G8H6S5_9SPHI</name>
<evidence type="ECO:0000313" key="2">
    <source>
        <dbReference type="Proteomes" id="UP000199705"/>
    </source>
</evidence>
<dbReference type="OrthoDB" id="798881at2"/>